<keyword evidence="6" id="KW-1185">Reference proteome</keyword>
<dbReference type="STRING" id="1434123.MSVAZ_0355"/>
<keyword evidence="1" id="KW-0560">Oxidoreductase</keyword>
<feature type="domain" description="Thioredoxin" evidence="4">
    <location>
        <begin position="4"/>
        <end position="155"/>
    </location>
</feature>
<evidence type="ECO:0000256" key="3">
    <source>
        <dbReference type="PIRSR" id="PIRSR000239-1"/>
    </source>
</evidence>
<dbReference type="Proteomes" id="UP000033096">
    <property type="component" value="Chromosome"/>
</dbReference>
<dbReference type="InterPro" id="IPR000866">
    <property type="entry name" value="AhpC/TSA"/>
</dbReference>
<dbReference type="PROSITE" id="PS51352">
    <property type="entry name" value="THIOREDOXIN_2"/>
    <property type="match status" value="1"/>
</dbReference>
<dbReference type="PIRSF" id="PIRSF000239">
    <property type="entry name" value="AHPC"/>
    <property type="match status" value="1"/>
</dbReference>
<evidence type="ECO:0000259" key="4">
    <source>
        <dbReference type="PROSITE" id="PS51352"/>
    </source>
</evidence>
<dbReference type="Gene3D" id="3.40.30.10">
    <property type="entry name" value="Glutaredoxin"/>
    <property type="match status" value="1"/>
</dbReference>
<organism evidence="5 6">
    <name type="scientific">Methanosarcina vacuolata Z-761</name>
    <dbReference type="NCBI Taxonomy" id="1434123"/>
    <lineage>
        <taxon>Archaea</taxon>
        <taxon>Methanobacteriati</taxon>
        <taxon>Methanobacteriota</taxon>
        <taxon>Stenosarchaea group</taxon>
        <taxon>Methanomicrobia</taxon>
        <taxon>Methanosarcinales</taxon>
        <taxon>Methanosarcinaceae</taxon>
        <taxon>Methanosarcina</taxon>
    </lineage>
</organism>
<sequence>MSEIKIGDKIQDFRLRDQKQKEVHLYDFAGKKVLLSFHPLAWTSVCAEQMKSLEENHEMFSRLNTVAFGISVDPIPSKRAWAKELGITHIKLISDFWPHGEVARAYGIFREKEGVSQRANIIIDEEQKVIFFEEYPVHELPDMEKIVKVLEQGSKVQL</sequence>
<dbReference type="GeneID" id="24808719"/>
<dbReference type="PANTHER" id="PTHR43110:SF1">
    <property type="entry name" value="THIOL PEROXIDASE"/>
    <property type="match status" value="1"/>
</dbReference>
<dbReference type="PANTHER" id="PTHR43110">
    <property type="entry name" value="THIOL PEROXIDASE"/>
    <property type="match status" value="1"/>
</dbReference>
<dbReference type="EMBL" id="CP009520">
    <property type="protein sequence ID" value="AKB42624.1"/>
    <property type="molecule type" value="Genomic_DNA"/>
</dbReference>
<dbReference type="CDD" id="cd03018">
    <property type="entry name" value="PRX_AhpE_like"/>
    <property type="match status" value="1"/>
</dbReference>
<gene>
    <name evidence="5" type="ORF">MSVAZ_0355</name>
</gene>
<dbReference type="InterPro" id="IPR050455">
    <property type="entry name" value="Tpx_Peroxidase_subfamily"/>
</dbReference>
<evidence type="ECO:0000256" key="1">
    <source>
        <dbReference type="ARBA" id="ARBA00023002"/>
    </source>
</evidence>
<keyword evidence="2" id="KW-0676">Redox-active center</keyword>
<dbReference type="Pfam" id="PF00578">
    <property type="entry name" value="AhpC-TSA"/>
    <property type="match status" value="1"/>
</dbReference>
<evidence type="ECO:0000256" key="2">
    <source>
        <dbReference type="ARBA" id="ARBA00023284"/>
    </source>
</evidence>
<protein>
    <submittedName>
        <fullName evidence="5">Alkyl hydroperoxide reductase subunit C-like protein</fullName>
    </submittedName>
</protein>
<dbReference type="InterPro" id="IPR024706">
    <property type="entry name" value="Peroxiredoxin_AhpC-typ"/>
</dbReference>
<dbReference type="PATRIC" id="fig|1434123.4.peg.372"/>
<evidence type="ECO:0000313" key="5">
    <source>
        <dbReference type="EMBL" id="AKB42624.1"/>
    </source>
</evidence>
<dbReference type="HOGENOM" id="CLU_042529_14_2_2"/>
<feature type="active site" description="Cysteine sulfenic acid (-SOH) intermediate; for peroxidase activity" evidence="3">
    <location>
        <position position="46"/>
    </location>
</feature>
<evidence type="ECO:0000313" key="6">
    <source>
        <dbReference type="Proteomes" id="UP000033096"/>
    </source>
</evidence>
<dbReference type="InterPro" id="IPR013766">
    <property type="entry name" value="Thioredoxin_domain"/>
</dbReference>
<dbReference type="GO" id="GO:0016491">
    <property type="term" value="F:oxidoreductase activity"/>
    <property type="evidence" value="ECO:0007669"/>
    <property type="project" value="UniProtKB-KW"/>
</dbReference>
<reference evidence="5 6" key="1">
    <citation type="submission" date="2014-07" db="EMBL/GenBank/DDBJ databases">
        <title>Methanogenic archaea and the global carbon cycle.</title>
        <authorList>
            <person name="Henriksen J.R."/>
            <person name="Luke J."/>
            <person name="Reinhart S."/>
            <person name="Benedict M.N."/>
            <person name="Youngblut N.D."/>
            <person name="Metcalf M.E."/>
            <person name="Whitaker R.J."/>
            <person name="Metcalf W.W."/>
        </authorList>
    </citation>
    <scope>NUCLEOTIDE SEQUENCE [LARGE SCALE GENOMIC DNA]</scope>
    <source>
        <strain evidence="5 6">Z-761</strain>
    </source>
</reference>
<dbReference type="SUPFAM" id="SSF52833">
    <property type="entry name" value="Thioredoxin-like"/>
    <property type="match status" value="1"/>
</dbReference>
<dbReference type="GO" id="GO:0016209">
    <property type="term" value="F:antioxidant activity"/>
    <property type="evidence" value="ECO:0007669"/>
    <property type="project" value="InterPro"/>
</dbReference>
<dbReference type="RefSeq" id="WP_048117363.1">
    <property type="nucleotide sequence ID" value="NZ_CP009520.1"/>
</dbReference>
<dbReference type="KEGG" id="mvc:MSVAZ_0355"/>
<accession>A0A0E3Q2L1</accession>
<dbReference type="AlphaFoldDB" id="A0A0E3Q2L1"/>
<proteinExistence type="predicted"/>
<dbReference type="InterPro" id="IPR036249">
    <property type="entry name" value="Thioredoxin-like_sf"/>
</dbReference>
<name>A0A0E3Q2L1_9EURY</name>